<accession>A0A0G4J0L4</accession>
<dbReference type="STRING" id="37360.A0A0G4J0L4"/>
<keyword evidence="4 8" id="KW-0812">Transmembrane</keyword>
<dbReference type="EMBL" id="OVEO01000018">
    <property type="protein sequence ID" value="SPR01589.1"/>
    <property type="molecule type" value="Genomic_DNA"/>
</dbReference>
<evidence type="ECO:0000256" key="7">
    <source>
        <dbReference type="ARBA" id="ARBA00023136"/>
    </source>
</evidence>
<dbReference type="AlphaFoldDB" id="A0A0G4J0L4"/>
<feature type="transmembrane region" description="Helical" evidence="8">
    <location>
        <begin position="322"/>
        <end position="341"/>
    </location>
</feature>
<keyword evidence="11" id="KW-0496">Mitochondrion</keyword>
<feature type="transmembrane region" description="Helical" evidence="8">
    <location>
        <begin position="166"/>
        <end position="183"/>
    </location>
</feature>
<evidence type="ECO:0000256" key="3">
    <source>
        <dbReference type="ARBA" id="ARBA00022448"/>
    </source>
</evidence>
<feature type="transmembrane region" description="Helical" evidence="8">
    <location>
        <begin position="203"/>
        <end position="225"/>
    </location>
</feature>
<feature type="transmembrane region" description="Helical" evidence="8">
    <location>
        <begin position="53"/>
        <end position="78"/>
    </location>
</feature>
<geneLocation type="mitochondrion" evidence="11"/>
<evidence type="ECO:0000313" key="11">
    <source>
        <dbReference type="EMBL" id="SPR01589.1"/>
    </source>
</evidence>
<dbReference type="InterPro" id="IPR013057">
    <property type="entry name" value="AA_transpt_TM"/>
</dbReference>
<gene>
    <name evidence="10" type="ORF">PBRA_008445</name>
    <name evidence="11" type="ORF">PLBR_LOCUS8804</name>
</gene>
<evidence type="ECO:0000256" key="5">
    <source>
        <dbReference type="ARBA" id="ARBA00022970"/>
    </source>
</evidence>
<evidence type="ECO:0000256" key="8">
    <source>
        <dbReference type="SAM" id="Phobius"/>
    </source>
</evidence>
<evidence type="ECO:0000313" key="10">
    <source>
        <dbReference type="EMBL" id="CEP01133.1"/>
    </source>
</evidence>
<reference evidence="10 12" key="1">
    <citation type="submission" date="2015-02" db="EMBL/GenBank/DDBJ databases">
        <authorList>
            <person name="Chooi Y.-H."/>
        </authorList>
    </citation>
    <scope>NUCLEOTIDE SEQUENCE [LARGE SCALE GENOMIC DNA]</scope>
    <source>
        <strain evidence="10">E3</strain>
    </source>
</reference>
<dbReference type="PANTHER" id="PTHR22950:SF458">
    <property type="entry name" value="SODIUM-COUPLED NEUTRAL AMINO ACID TRANSPORTER 11-RELATED"/>
    <property type="match status" value="1"/>
</dbReference>
<evidence type="ECO:0000313" key="13">
    <source>
        <dbReference type="Proteomes" id="UP000290189"/>
    </source>
</evidence>
<feature type="transmembrane region" description="Helical" evidence="8">
    <location>
        <begin position="27"/>
        <end position="47"/>
    </location>
</feature>
<feature type="transmembrane region" description="Helical" evidence="8">
    <location>
        <begin position="282"/>
        <end position="301"/>
    </location>
</feature>
<sequence length="415" mass="43948">MMMSKAPAHGNDDVYGRPGGNASIPSASFNFMNSVIGAGIIGLPYALKRTGSISGVALLLFIAALTDFSVALLVSAGVRSNRFTFEGLVRHLFGDAARRVVLIFMFVFSFGAMTAYVVVIGDTVPSVIHAATGMVVDRRLTIVVVAVAFLLPLVLLRSIEHLSPTSLLSMVAVLGIVGTIAFHRLPFSADDVDAFAVIKPRSMFGGIGAMSFAFVCQNNTFILYRSLQDPTPARFRIVTHVSLGASALICLAMAVTGFFRFLGQTKSNILNNFDDDDVTVGVARALLAVNMVLTYPLEMYVARQCTMQALGVPDAQHTFAKYAPVVVGLWLATTGVAVVAGDDLGTVMELTGAFAASCLGYIIPGMCHLKAVRDNGKTGRITWSAREIGAVALIVFGTVAMIAGSTSALHQDTTH</sequence>
<evidence type="ECO:0000256" key="4">
    <source>
        <dbReference type="ARBA" id="ARBA00022692"/>
    </source>
</evidence>
<feature type="transmembrane region" description="Helical" evidence="8">
    <location>
        <begin position="237"/>
        <end position="262"/>
    </location>
</feature>
<keyword evidence="5" id="KW-0029">Amino-acid transport</keyword>
<dbReference type="Pfam" id="PF01490">
    <property type="entry name" value="Aa_trans"/>
    <property type="match status" value="1"/>
</dbReference>
<name>A0A0G4J0L4_PLABS</name>
<dbReference type="PANTHER" id="PTHR22950">
    <property type="entry name" value="AMINO ACID TRANSPORTER"/>
    <property type="match status" value="1"/>
</dbReference>
<feature type="transmembrane region" description="Helical" evidence="8">
    <location>
        <begin position="388"/>
        <end position="409"/>
    </location>
</feature>
<keyword evidence="6 8" id="KW-1133">Transmembrane helix</keyword>
<dbReference type="GO" id="GO:0015179">
    <property type="term" value="F:L-amino acid transmembrane transporter activity"/>
    <property type="evidence" value="ECO:0007669"/>
    <property type="project" value="TreeGrafter"/>
</dbReference>
<evidence type="ECO:0000256" key="6">
    <source>
        <dbReference type="ARBA" id="ARBA00022989"/>
    </source>
</evidence>
<dbReference type="Proteomes" id="UP000039324">
    <property type="component" value="Unassembled WGS sequence"/>
</dbReference>
<evidence type="ECO:0000256" key="2">
    <source>
        <dbReference type="ARBA" id="ARBA00008066"/>
    </source>
</evidence>
<dbReference type="EMBL" id="CDSF01000109">
    <property type="protein sequence ID" value="CEP01133.1"/>
    <property type="molecule type" value="Genomic_DNA"/>
</dbReference>
<comment type="subcellular location">
    <subcellularLocation>
        <location evidence="1">Membrane</location>
        <topology evidence="1">Multi-pass membrane protein</topology>
    </subcellularLocation>
</comment>
<proteinExistence type="inferred from homology"/>
<dbReference type="Proteomes" id="UP000290189">
    <property type="component" value="Unassembled WGS sequence"/>
</dbReference>
<dbReference type="GO" id="GO:0016020">
    <property type="term" value="C:membrane"/>
    <property type="evidence" value="ECO:0007669"/>
    <property type="project" value="UniProtKB-SubCell"/>
</dbReference>
<evidence type="ECO:0000259" key="9">
    <source>
        <dbReference type="Pfam" id="PF01490"/>
    </source>
</evidence>
<feature type="transmembrane region" description="Helical" evidence="8">
    <location>
        <begin position="347"/>
        <end position="367"/>
    </location>
</feature>
<keyword evidence="3" id="KW-0813">Transport</keyword>
<dbReference type="OrthoDB" id="28208at2759"/>
<evidence type="ECO:0000256" key="1">
    <source>
        <dbReference type="ARBA" id="ARBA00004141"/>
    </source>
</evidence>
<keyword evidence="12" id="KW-1185">Reference proteome</keyword>
<protein>
    <recommendedName>
        <fullName evidence="9">Amino acid transporter transmembrane domain-containing protein</fullName>
    </recommendedName>
</protein>
<feature type="transmembrane region" description="Helical" evidence="8">
    <location>
        <begin position="140"/>
        <end position="159"/>
    </location>
</feature>
<reference evidence="11 13" key="2">
    <citation type="submission" date="2018-03" db="EMBL/GenBank/DDBJ databases">
        <authorList>
            <person name="Fogelqvist J."/>
        </authorList>
    </citation>
    <scope>NUCLEOTIDE SEQUENCE [LARGE SCALE GENOMIC DNA]</scope>
</reference>
<keyword evidence="7 8" id="KW-0472">Membrane</keyword>
<feature type="transmembrane region" description="Helical" evidence="8">
    <location>
        <begin position="99"/>
        <end position="120"/>
    </location>
</feature>
<comment type="similarity">
    <text evidence="2">Belongs to the amino acid/polyamine transporter 2 family.</text>
</comment>
<evidence type="ECO:0000313" key="12">
    <source>
        <dbReference type="Proteomes" id="UP000039324"/>
    </source>
</evidence>
<dbReference type="OMA" id="FKECGIV"/>
<feature type="domain" description="Amino acid transporter transmembrane" evidence="9">
    <location>
        <begin position="21"/>
        <end position="406"/>
    </location>
</feature>
<organism evidence="10 12">
    <name type="scientific">Plasmodiophora brassicae</name>
    <name type="common">Clubroot disease agent</name>
    <dbReference type="NCBI Taxonomy" id="37360"/>
    <lineage>
        <taxon>Eukaryota</taxon>
        <taxon>Sar</taxon>
        <taxon>Rhizaria</taxon>
        <taxon>Endomyxa</taxon>
        <taxon>Phytomyxea</taxon>
        <taxon>Plasmodiophorida</taxon>
        <taxon>Plasmodiophoridae</taxon>
        <taxon>Plasmodiophora</taxon>
    </lineage>
</organism>